<dbReference type="PROSITE" id="PS50119">
    <property type="entry name" value="ZF_BBOX"/>
    <property type="match status" value="1"/>
</dbReference>
<comment type="caution">
    <text evidence="15">The sequence shown here is derived from an EMBL/GenBank/DDBJ whole genome shotgun (WGS) entry which is preliminary data.</text>
</comment>
<keyword evidence="4 11" id="KW-0418">Kinase</keyword>
<dbReference type="InterPro" id="IPR008271">
    <property type="entry name" value="Ser/Thr_kinase_AS"/>
</dbReference>
<gene>
    <name evidence="15" type="ORF">Naga_100214g6</name>
</gene>
<dbReference type="GO" id="GO:0005524">
    <property type="term" value="F:ATP binding"/>
    <property type="evidence" value="ECO:0007669"/>
    <property type="project" value="UniProtKB-UniRule"/>
</dbReference>
<keyword evidence="3 7" id="KW-0547">Nucleotide-binding</keyword>
<evidence type="ECO:0000256" key="5">
    <source>
        <dbReference type="ARBA" id="ARBA00022840"/>
    </source>
</evidence>
<dbReference type="SMART" id="SM00220">
    <property type="entry name" value="S_TKc"/>
    <property type="match status" value="1"/>
</dbReference>
<evidence type="ECO:0000256" key="9">
    <source>
        <dbReference type="PROSITE-ProRule" id="PRU00024"/>
    </source>
</evidence>
<feature type="region of interest" description="Disordered" evidence="12">
    <location>
        <begin position="57"/>
        <end position="101"/>
    </location>
</feature>
<evidence type="ECO:0000256" key="12">
    <source>
        <dbReference type="SAM" id="MobiDB-lite"/>
    </source>
</evidence>
<feature type="cross-link" description="Glycyl lysine isopeptide (Lys-Gly) (interchain with G-Cter in SUMO2)" evidence="8">
    <location>
        <position position="317"/>
    </location>
</feature>
<comment type="catalytic activity">
    <reaction evidence="11">
        <text>L-seryl-[protein] + ATP = O-phospho-L-seryl-[protein] + ADP + H(+)</text>
        <dbReference type="Rhea" id="RHEA:17989"/>
        <dbReference type="Rhea" id="RHEA-COMP:9863"/>
        <dbReference type="Rhea" id="RHEA-COMP:11604"/>
        <dbReference type="ChEBI" id="CHEBI:15378"/>
        <dbReference type="ChEBI" id="CHEBI:29999"/>
        <dbReference type="ChEBI" id="CHEBI:30616"/>
        <dbReference type="ChEBI" id="CHEBI:83421"/>
        <dbReference type="ChEBI" id="CHEBI:456216"/>
        <dbReference type="EC" id="2.7.11.1"/>
    </reaction>
</comment>
<keyword evidence="9" id="KW-0479">Metal-binding</keyword>
<dbReference type="PROSITE" id="PS50011">
    <property type="entry name" value="PROTEIN_KINASE_DOM"/>
    <property type="match status" value="1"/>
</dbReference>
<proteinExistence type="inferred from homology"/>
<dbReference type="GO" id="GO:0004674">
    <property type="term" value="F:protein serine/threonine kinase activity"/>
    <property type="evidence" value="ECO:0007669"/>
    <property type="project" value="UniProtKB-KW"/>
</dbReference>
<feature type="compositionally biased region" description="Low complexity" evidence="12">
    <location>
        <begin position="151"/>
        <end position="160"/>
    </location>
</feature>
<dbReference type="EMBL" id="AZIL01002514">
    <property type="protein sequence ID" value="EWM21327.1"/>
    <property type="molecule type" value="Genomic_DNA"/>
</dbReference>
<dbReference type="Gene3D" id="3.30.200.20">
    <property type="entry name" value="Phosphorylase Kinase, domain 1"/>
    <property type="match status" value="1"/>
</dbReference>
<dbReference type="Pfam" id="PF00069">
    <property type="entry name" value="Pkinase"/>
    <property type="match status" value="1"/>
</dbReference>
<dbReference type="PROSITE" id="PS00107">
    <property type="entry name" value="PROTEIN_KINASE_ATP"/>
    <property type="match status" value="1"/>
</dbReference>
<evidence type="ECO:0000313" key="16">
    <source>
        <dbReference type="Proteomes" id="UP000019335"/>
    </source>
</evidence>
<evidence type="ECO:0000256" key="10">
    <source>
        <dbReference type="PROSITE-ProRule" id="PRU10141"/>
    </source>
</evidence>
<feature type="compositionally biased region" description="Polar residues" evidence="12">
    <location>
        <begin position="168"/>
        <end position="177"/>
    </location>
</feature>
<evidence type="ECO:0000313" key="15">
    <source>
        <dbReference type="EMBL" id="EWM21327.1"/>
    </source>
</evidence>
<dbReference type="InterPro" id="IPR017441">
    <property type="entry name" value="Protein_kinase_ATP_BS"/>
</dbReference>
<feature type="compositionally biased region" description="Low complexity" evidence="12">
    <location>
        <begin position="61"/>
        <end position="82"/>
    </location>
</feature>
<evidence type="ECO:0000256" key="11">
    <source>
        <dbReference type="RuleBase" id="RU367134"/>
    </source>
</evidence>
<dbReference type="InterPro" id="IPR000315">
    <property type="entry name" value="Znf_B-box"/>
</dbReference>
<dbReference type="AlphaFoldDB" id="W7T3D0"/>
<keyword evidence="9" id="KW-0863">Zinc-finger</keyword>
<reference evidence="15 16" key="1">
    <citation type="journal article" date="2014" name="Mol. Plant">
        <title>Chromosome Scale Genome Assembly and Transcriptome Profiling of Nannochloropsis gaditana in Nitrogen Depletion.</title>
        <authorList>
            <person name="Corteggiani Carpinelli E."/>
            <person name="Telatin A."/>
            <person name="Vitulo N."/>
            <person name="Forcato C."/>
            <person name="D'Angelo M."/>
            <person name="Schiavon R."/>
            <person name="Vezzi A."/>
            <person name="Giacometti G.M."/>
            <person name="Morosinotto T."/>
            <person name="Valle G."/>
        </authorList>
    </citation>
    <scope>NUCLEOTIDE SEQUENCE [LARGE SCALE GENOMIC DNA]</scope>
    <source>
        <strain evidence="15 16">B-31</strain>
    </source>
</reference>
<protein>
    <recommendedName>
        <fullName evidence="11">Aurora kinase</fullName>
        <ecNumber evidence="11">2.7.11.1</ecNumber>
    </recommendedName>
</protein>
<feature type="domain" description="Protein kinase" evidence="13">
    <location>
        <begin position="190"/>
        <end position="523"/>
    </location>
</feature>
<keyword evidence="1 11" id="KW-0723">Serine/threonine-protein kinase</keyword>
<name>W7T3D0_9STRA</name>
<feature type="active site" description="Proton acceptor" evidence="6">
    <location>
        <position position="315"/>
    </location>
</feature>
<comment type="catalytic activity">
    <reaction evidence="11">
        <text>L-threonyl-[protein] + ATP = O-phospho-L-threonyl-[protein] + ADP + H(+)</text>
        <dbReference type="Rhea" id="RHEA:46608"/>
        <dbReference type="Rhea" id="RHEA-COMP:11060"/>
        <dbReference type="Rhea" id="RHEA-COMP:11605"/>
        <dbReference type="ChEBI" id="CHEBI:15378"/>
        <dbReference type="ChEBI" id="CHEBI:30013"/>
        <dbReference type="ChEBI" id="CHEBI:30616"/>
        <dbReference type="ChEBI" id="CHEBI:61977"/>
        <dbReference type="ChEBI" id="CHEBI:456216"/>
        <dbReference type="EC" id="2.7.11.1"/>
    </reaction>
</comment>
<keyword evidence="16" id="KW-1185">Reference proteome</keyword>
<evidence type="ECO:0000256" key="7">
    <source>
        <dbReference type="PIRSR" id="PIRSR630616-2"/>
    </source>
</evidence>
<evidence type="ECO:0000256" key="2">
    <source>
        <dbReference type="ARBA" id="ARBA00022679"/>
    </source>
</evidence>
<feature type="binding site" evidence="7">
    <location>
        <position position="365"/>
    </location>
    <ligand>
        <name>ATP</name>
        <dbReference type="ChEBI" id="CHEBI:30616"/>
    </ligand>
</feature>
<feature type="binding site" evidence="7">
    <location>
        <position position="219"/>
    </location>
    <ligand>
        <name>ATP</name>
        <dbReference type="ChEBI" id="CHEBI:30616"/>
    </ligand>
</feature>
<evidence type="ECO:0000256" key="4">
    <source>
        <dbReference type="ARBA" id="ARBA00022777"/>
    </source>
</evidence>
<organism evidence="15 16">
    <name type="scientific">Nannochloropsis gaditana</name>
    <dbReference type="NCBI Taxonomy" id="72520"/>
    <lineage>
        <taxon>Eukaryota</taxon>
        <taxon>Sar</taxon>
        <taxon>Stramenopiles</taxon>
        <taxon>Ochrophyta</taxon>
        <taxon>Eustigmatophyceae</taxon>
        <taxon>Eustigmatales</taxon>
        <taxon>Monodopsidaceae</taxon>
        <taxon>Nannochloropsis</taxon>
    </lineage>
</organism>
<dbReference type="PROSITE" id="PS00108">
    <property type="entry name" value="PROTEIN_KINASE_ST"/>
    <property type="match status" value="1"/>
</dbReference>
<dbReference type="OrthoDB" id="377346at2759"/>
<feature type="region of interest" description="Disordered" evidence="12">
    <location>
        <begin position="135"/>
        <end position="177"/>
    </location>
</feature>
<evidence type="ECO:0000256" key="6">
    <source>
        <dbReference type="PIRSR" id="PIRSR630616-1"/>
    </source>
</evidence>
<feature type="binding site" evidence="7">
    <location>
        <begin position="319"/>
        <end position="320"/>
    </location>
    <ligand>
        <name>ATP</name>
        <dbReference type="ChEBI" id="CHEBI:30616"/>
    </ligand>
</feature>
<evidence type="ECO:0000259" key="14">
    <source>
        <dbReference type="PROSITE" id="PS50119"/>
    </source>
</evidence>
<evidence type="ECO:0000256" key="8">
    <source>
        <dbReference type="PIRSR" id="PIRSR630616-3"/>
    </source>
</evidence>
<dbReference type="InterPro" id="IPR000719">
    <property type="entry name" value="Prot_kinase_dom"/>
</dbReference>
<feature type="binding site" evidence="10">
    <location>
        <position position="223"/>
    </location>
    <ligand>
        <name>ATP</name>
        <dbReference type="ChEBI" id="CHEBI:30616"/>
    </ligand>
</feature>
<dbReference type="Gene3D" id="1.10.510.10">
    <property type="entry name" value="Transferase(Phosphotransferase) domain 1"/>
    <property type="match status" value="1"/>
</dbReference>
<dbReference type="GO" id="GO:0008270">
    <property type="term" value="F:zinc ion binding"/>
    <property type="evidence" value="ECO:0007669"/>
    <property type="project" value="UniProtKB-KW"/>
</dbReference>
<feature type="binding site" evidence="7">
    <location>
        <position position="200"/>
    </location>
    <ligand>
        <name>ATP</name>
        <dbReference type="ChEBI" id="CHEBI:30616"/>
    </ligand>
</feature>
<evidence type="ECO:0000259" key="13">
    <source>
        <dbReference type="PROSITE" id="PS50011"/>
    </source>
</evidence>
<dbReference type="SUPFAM" id="SSF56112">
    <property type="entry name" value="Protein kinase-like (PK-like)"/>
    <property type="match status" value="1"/>
</dbReference>
<dbReference type="InterPro" id="IPR030616">
    <property type="entry name" value="Aur-like"/>
</dbReference>
<dbReference type="EC" id="2.7.11.1" evidence="11"/>
<evidence type="ECO:0000256" key="1">
    <source>
        <dbReference type="ARBA" id="ARBA00022527"/>
    </source>
</evidence>
<keyword evidence="2 11" id="KW-0808">Transferase</keyword>
<keyword evidence="9" id="KW-0862">Zinc</keyword>
<evidence type="ECO:0000256" key="3">
    <source>
        <dbReference type="ARBA" id="ARBA00022741"/>
    </source>
</evidence>
<dbReference type="Pfam" id="PF22586">
    <property type="entry name" value="ANCHR-like_BBOX"/>
    <property type="match status" value="1"/>
</dbReference>
<feature type="binding site" evidence="7">
    <location>
        <begin position="268"/>
        <end position="270"/>
    </location>
    <ligand>
        <name>ATP</name>
        <dbReference type="ChEBI" id="CHEBI:30616"/>
    </ligand>
</feature>
<dbReference type="Proteomes" id="UP000019335">
    <property type="component" value="Unassembled WGS sequence"/>
</dbReference>
<keyword evidence="5 7" id="KW-0067">ATP-binding</keyword>
<feature type="domain" description="B box-type" evidence="14">
    <location>
        <begin position="1"/>
        <end position="41"/>
    </location>
</feature>
<dbReference type="InterPro" id="IPR011009">
    <property type="entry name" value="Kinase-like_dom_sf"/>
</dbReference>
<dbReference type="FunFam" id="3.30.200.20:FF:000042">
    <property type="entry name" value="Aurora kinase A"/>
    <property type="match status" value="1"/>
</dbReference>
<comment type="similarity">
    <text evidence="11">Belongs to the protein kinase superfamily. Ser/Thr protein kinase family. Aurora subfamily.</text>
</comment>
<dbReference type="PANTHER" id="PTHR24350">
    <property type="entry name" value="SERINE/THREONINE-PROTEIN KINASE IAL-RELATED"/>
    <property type="match status" value="1"/>
</dbReference>
<dbReference type="CDD" id="cd14007">
    <property type="entry name" value="STKc_Aurora"/>
    <property type="match status" value="1"/>
</dbReference>
<accession>W7T3D0</accession>
<sequence>MTSICEECEEMPAAMRCEDCDLIYCLPCAKHFHAKGNRAKHVLDFFPSQNCGNLAQDDGTESMLSTSSSLTRRRSGSGALLGPPLRQTTPQSQQKRRSRLPLGIPTANIMAENATTQTAVVKSVTGPQYPQTTVLGVNQNHNGGSGRRSSTLKTPTTTATESHACRMSGSNLGQGPDSSISSMKWSASDFVVGRPLGRGKFGNVYLARESRTSKSVALKVIFKNSLTGGKSFNLLRREVEIQIRLRHPHILRLYGYFHDPKSCFLVLEWASGGELYKHLKALPENRLEESLAAQYMRQVALAVQYLHACHVIHRDIKPENLLLAGDLPPSAAPATAGSHGRRSSGSTGVGVAGVLPADHVLKLCDFGWAVHAPPPDQHWRQTLCGTAEYLSPEMVAGKPYDCTVDVWALGILAYELLQGKTPFYVPEGENRGAVSMDRGEGREGGGGGKGVGVAAAAAVAAATEDGDMKKGREEVYARIAAYEGALTFPHPVSVEARSFVNALLVPDPQDRVSLDAVLRHPWLMEEEDV</sequence>